<protein>
    <recommendedName>
        <fullName evidence="8">L-2-hydroxyglutarate dehydrogenase, mitochondrial</fullName>
        <ecNumber evidence="7">1.1.99.2</ecNumber>
    </recommendedName>
</protein>
<dbReference type="AlphaFoldDB" id="A0A482XBX0"/>
<sequence>MYGVNFSVRFHTLTSQFLNRVQFQISINNKTRQLSSSLISFQTGSCKAKGAKCYDVVVVGGGIIGTGTALKLKQKLPQLSIAIVEKENCVAIHQSGRNSGVIHAGMYYKPGSLRAELCVKGMLEMYKYCEANNIPHKRNGKIIVATTPQEVKWLEDLMNRGFKNCVPGLEMLDQGQIKDVEPHCVGLKAIYSPYTGIINFADVCHHFAAKFKELKGHIYTNFRVVDLKPTPEGGGSTKQDCSNYPISVVGDKKVLHAGFVLSCAGLYADEIAKLTDKCVDQQIIPFRGTYYLLCEKKQHMVKGNIYPVPNPSLPFLGVHFTPKMDGSVWCGPTAALAFRKEGYKATDFDGKEFCDMVKFQGLRSFVFKNFTSNVIEILKSTSKRAQLIELRKYIPTINASDLLPGPSGVQAQAMDSCGQLVEDFAFISSNDRILHCLNCPSPAATASIAISEYIANKVECSLKQLH</sequence>
<proteinExistence type="inferred from homology"/>
<evidence type="ECO:0000256" key="7">
    <source>
        <dbReference type="ARBA" id="ARBA00038878"/>
    </source>
</evidence>
<dbReference type="STRING" id="195883.A0A482XBX0"/>
<evidence type="ECO:0000256" key="8">
    <source>
        <dbReference type="ARBA" id="ARBA00041137"/>
    </source>
</evidence>
<evidence type="ECO:0000259" key="9">
    <source>
        <dbReference type="Pfam" id="PF01266"/>
    </source>
</evidence>
<comment type="cofactor">
    <cofactor evidence="1">
        <name>FAD</name>
        <dbReference type="ChEBI" id="CHEBI:57692"/>
    </cofactor>
</comment>
<evidence type="ECO:0000313" key="10">
    <source>
        <dbReference type="EMBL" id="RZF43199.1"/>
    </source>
</evidence>
<evidence type="ECO:0000256" key="5">
    <source>
        <dbReference type="ARBA" id="ARBA00036066"/>
    </source>
</evidence>
<name>A0A482XBX0_LAOST</name>
<accession>A0A482XBX0</accession>
<dbReference type="Gene3D" id="3.50.50.60">
    <property type="entry name" value="FAD/NAD(P)-binding domain"/>
    <property type="match status" value="1"/>
</dbReference>
<dbReference type="EMBL" id="QKKF02012883">
    <property type="protein sequence ID" value="RZF43199.1"/>
    <property type="molecule type" value="Genomic_DNA"/>
</dbReference>
<dbReference type="PANTHER" id="PTHR43104:SF2">
    <property type="entry name" value="L-2-HYDROXYGLUTARATE DEHYDROGENASE, MITOCHONDRIAL"/>
    <property type="match status" value="1"/>
</dbReference>
<evidence type="ECO:0000256" key="6">
    <source>
        <dbReference type="ARBA" id="ARBA00037941"/>
    </source>
</evidence>
<keyword evidence="11" id="KW-1185">Reference proteome</keyword>
<evidence type="ECO:0000313" key="11">
    <source>
        <dbReference type="Proteomes" id="UP000291343"/>
    </source>
</evidence>
<evidence type="ECO:0000256" key="4">
    <source>
        <dbReference type="ARBA" id="ARBA00023002"/>
    </source>
</evidence>
<feature type="domain" description="FAD dependent oxidoreductase" evidence="9">
    <location>
        <begin position="55"/>
        <end position="456"/>
    </location>
</feature>
<keyword evidence="3" id="KW-0274">FAD</keyword>
<evidence type="ECO:0000256" key="1">
    <source>
        <dbReference type="ARBA" id="ARBA00001974"/>
    </source>
</evidence>
<dbReference type="OrthoDB" id="498204at2759"/>
<comment type="caution">
    <text evidence="10">The sequence shown here is derived from an EMBL/GenBank/DDBJ whole genome shotgun (WGS) entry which is preliminary data.</text>
</comment>
<dbReference type="InParanoid" id="A0A482XBX0"/>
<dbReference type="InterPro" id="IPR036188">
    <property type="entry name" value="FAD/NAD-bd_sf"/>
</dbReference>
<evidence type="ECO:0000256" key="3">
    <source>
        <dbReference type="ARBA" id="ARBA00022827"/>
    </source>
</evidence>
<comment type="catalytic activity">
    <reaction evidence="5">
        <text>(S)-2-hydroxyglutarate + A = 2-oxoglutarate + AH2</text>
        <dbReference type="Rhea" id="RHEA:21252"/>
        <dbReference type="ChEBI" id="CHEBI:13193"/>
        <dbReference type="ChEBI" id="CHEBI:16782"/>
        <dbReference type="ChEBI" id="CHEBI:16810"/>
        <dbReference type="ChEBI" id="CHEBI:17499"/>
        <dbReference type="EC" id="1.1.99.2"/>
    </reaction>
</comment>
<dbReference type="FunCoup" id="A0A482XBX0">
    <property type="interactions" value="819"/>
</dbReference>
<keyword evidence="2" id="KW-0285">Flavoprotein</keyword>
<reference evidence="10 11" key="1">
    <citation type="journal article" date="2017" name="Gigascience">
        <title>Genome sequence of the small brown planthopper, Laodelphax striatellus.</title>
        <authorList>
            <person name="Zhu J."/>
            <person name="Jiang F."/>
            <person name="Wang X."/>
            <person name="Yang P."/>
            <person name="Bao Y."/>
            <person name="Zhao W."/>
            <person name="Wang W."/>
            <person name="Lu H."/>
            <person name="Wang Q."/>
            <person name="Cui N."/>
            <person name="Li J."/>
            <person name="Chen X."/>
            <person name="Luo L."/>
            <person name="Yu J."/>
            <person name="Kang L."/>
            <person name="Cui F."/>
        </authorList>
    </citation>
    <scope>NUCLEOTIDE SEQUENCE [LARGE SCALE GENOMIC DNA]</scope>
    <source>
        <strain evidence="10">Lst14</strain>
    </source>
</reference>
<dbReference type="InterPro" id="IPR006076">
    <property type="entry name" value="FAD-dep_OxRdtase"/>
</dbReference>
<dbReference type="Gene3D" id="3.30.9.10">
    <property type="entry name" value="D-Amino Acid Oxidase, subunit A, domain 2"/>
    <property type="match status" value="1"/>
</dbReference>
<dbReference type="NCBIfam" id="NF008726">
    <property type="entry name" value="PRK11728.1"/>
    <property type="match status" value="1"/>
</dbReference>
<gene>
    <name evidence="10" type="ORF">LSTR_LSTR013879</name>
</gene>
<dbReference type="SUPFAM" id="SSF51905">
    <property type="entry name" value="FAD/NAD(P)-binding domain"/>
    <property type="match status" value="1"/>
</dbReference>
<dbReference type="SMR" id="A0A482XBX0"/>
<keyword evidence="4" id="KW-0560">Oxidoreductase</keyword>
<dbReference type="Pfam" id="PF01266">
    <property type="entry name" value="DAO"/>
    <property type="match status" value="1"/>
</dbReference>
<dbReference type="PANTHER" id="PTHR43104">
    <property type="entry name" value="L-2-HYDROXYGLUTARATE DEHYDROGENASE, MITOCHONDRIAL"/>
    <property type="match status" value="1"/>
</dbReference>
<organism evidence="10 11">
    <name type="scientific">Laodelphax striatellus</name>
    <name type="common">Small brown planthopper</name>
    <name type="synonym">Delphax striatella</name>
    <dbReference type="NCBI Taxonomy" id="195883"/>
    <lineage>
        <taxon>Eukaryota</taxon>
        <taxon>Metazoa</taxon>
        <taxon>Ecdysozoa</taxon>
        <taxon>Arthropoda</taxon>
        <taxon>Hexapoda</taxon>
        <taxon>Insecta</taxon>
        <taxon>Pterygota</taxon>
        <taxon>Neoptera</taxon>
        <taxon>Paraneoptera</taxon>
        <taxon>Hemiptera</taxon>
        <taxon>Auchenorrhyncha</taxon>
        <taxon>Fulgoroidea</taxon>
        <taxon>Delphacidae</taxon>
        <taxon>Criomorphinae</taxon>
        <taxon>Laodelphax</taxon>
    </lineage>
</organism>
<evidence type="ECO:0000256" key="2">
    <source>
        <dbReference type="ARBA" id="ARBA00022630"/>
    </source>
</evidence>
<dbReference type="Proteomes" id="UP000291343">
    <property type="component" value="Unassembled WGS sequence"/>
</dbReference>
<dbReference type="EC" id="1.1.99.2" evidence="7"/>
<dbReference type="GO" id="GO:0047545">
    <property type="term" value="F:(S)-2-hydroxyglutarate dehydrogenase activity"/>
    <property type="evidence" value="ECO:0007669"/>
    <property type="project" value="UniProtKB-EC"/>
</dbReference>
<comment type="similarity">
    <text evidence="6">Belongs to the L2HGDH family.</text>
</comment>